<feature type="signal peptide" evidence="1">
    <location>
        <begin position="1"/>
        <end position="16"/>
    </location>
</feature>
<keyword evidence="1" id="KW-0732">Signal</keyword>
<reference evidence="3" key="4">
    <citation type="submission" date="2015-07" db="EMBL/GenBank/DDBJ databases">
        <authorList>
            <person name="Cajimat M.N.B."/>
            <person name="Milazzo M.L."/>
            <person name="Fulhorst C.F."/>
        </authorList>
    </citation>
    <scope>NUCLEOTIDE SEQUENCE</scope>
</reference>
<dbReference type="EMBL" id="KT192037">
    <property type="protein sequence ID" value="ALD65890.1"/>
    <property type="molecule type" value="mRNA"/>
</dbReference>
<dbReference type="GO" id="GO:0005549">
    <property type="term" value="F:odorant binding"/>
    <property type="evidence" value="ECO:0007669"/>
    <property type="project" value="InterPro"/>
</dbReference>
<protein>
    <submittedName>
        <fullName evidence="2">Odorant binding protein 16</fullName>
    </submittedName>
    <submittedName>
        <fullName evidence="3">Putative odorant binding protein OBP4</fullName>
    </submittedName>
</protein>
<dbReference type="EMBL" id="KT261650">
    <property type="protein sequence ID" value="ALJ30191.1"/>
    <property type="molecule type" value="mRNA"/>
</dbReference>
<dbReference type="InterPro" id="IPR036728">
    <property type="entry name" value="PBP_GOBP_sf"/>
</dbReference>
<reference evidence="3" key="1">
    <citation type="journal article" date="2015" name="PLoS ONE">
        <title>Identification and Expression Profiles of Sex Pheromone Biosynthesis and Transport Related Genes in Spodoptera litura.</title>
        <authorList>
            <person name="Zhang Y.N."/>
            <person name="Zhu X.Y."/>
            <person name="Fang L.P."/>
            <person name="He P."/>
            <person name="Wang Z.Q."/>
            <person name="Chen G."/>
            <person name="Sun L."/>
            <person name="Ye Z.F."/>
            <person name="Deng D.G."/>
            <person name="Li J.B."/>
        </authorList>
    </citation>
    <scope>NUCLEOTIDE SEQUENCE</scope>
</reference>
<dbReference type="SUPFAM" id="SSF47565">
    <property type="entry name" value="Insect pheromone/odorant-binding proteins"/>
    <property type="match status" value="1"/>
</dbReference>
<name>A0A0M4KBF6_SPOLT</name>
<gene>
    <name evidence="2" type="primary">OBP16</name>
</gene>
<feature type="chain" id="PRO_5014031919" evidence="1">
    <location>
        <begin position="17"/>
        <end position="167"/>
    </location>
</feature>
<proteinExistence type="evidence at transcript level"/>
<evidence type="ECO:0000256" key="1">
    <source>
        <dbReference type="SAM" id="SignalP"/>
    </source>
</evidence>
<reference evidence="2" key="2">
    <citation type="journal article" date="2015" name="Sci. Rep.">
        <title>Identification and comparative expression analysis of odorant binding protein genes in the tobacco cutworm Spodoptera litura.</title>
        <authorList>
            <person name="Gu S.H."/>
            <person name="Zhou J.J."/>
            <person name="Gao S."/>
            <person name="Wang D.H."/>
            <person name="Li X.C."/>
            <person name="Guo Y.Y."/>
            <person name="Zhang Y.J."/>
        </authorList>
    </citation>
    <scope>NUCLEOTIDE SEQUENCE</scope>
</reference>
<evidence type="ECO:0000313" key="2">
    <source>
        <dbReference type="EMBL" id="ALD65890.1"/>
    </source>
</evidence>
<accession>A0A0M4KBF6</accession>
<sequence length="167" mass="18673">MYRFVILSIVLVSALADDIDIRECGRIFHPPPHGCCKANNAVKNKDMLAEELKDCFDGSGPKDPMKCEIDLCIAKKKGFATDDGKLDIKKFEEVITKEVGSDKDLLDEIKTNCINGDLNNYGPPEFCDFMKIKHCVTLHMMNHCSEWSDDGNCKVVKELVGKCAKVI</sequence>
<dbReference type="AlphaFoldDB" id="A0A0M4KBF6"/>
<evidence type="ECO:0000313" key="3">
    <source>
        <dbReference type="EMBL" id="ALJ30191.1"/>
    </source>
</evidence>
<reference evidence="2" key="3">
    <citation type="submission" date="2015-06" db="EMBL/GenBank/DDBJ databases">
        <authorList>
            <person name="Hoefler B.C."/>
            <person name="Straight P.D."/>
        </authorList>
    </citation>
    <scope>NUCLEOTIDE SEQUENCE</scope>
</reference>
<organism evidence="2">
    <name type="scientific">Spodoptera litura</name>
    <name type="common">Asian cotton leafworm</name>
    <dbReference type="NCBI Taxonomy" id="69820"/>
    <lineage>
        <taxon>Eukaryota</taxon>
        <taxon>Metazoa</taxon>
        <taxon>Ecdysozoa</taxon>
        <taxon>Arthropoda</taxon>
        <taxon>Hexapoda</taxon>
        <taxon>Insecta</taxon>
        <taxon>Pterygota</taxon>
        <taxon>Neoptera</taxon>
        <taxon>Endopterygota</taxon>
        <taxon>Lepidoptera</taxon>
        <taxon>Glossata</taxon>
        <taxon>Ditrysia</taxon>
        <taxon>Noctuoidea</taxon>
        <taxon>Noctuidae</taxon>
        <taxon>Amphipyrinae</taxon>
        <taxon>Spodoptera</taxon>
    </lineage>
</organism>